<evidence type="ECO:0000256" key="1">
    <source>
        <dbReference type="ARBA" id="ARBA00004496"/>
    </source>
</evidence>
<dbReference type="GO" id="GO:0005815">
    <property type="term" value="C:microtubule organizing center"/>
    <property type="evidence" value="ECO:0007669"/>
    <property type="project" value="InterPro"/>
</dbReference>
<keyword evidence="2" id="KW-0963">Cytoplasm</keyword>
<reference evidence="6" key="1">
    <citation type="journal article" date="2014" name="Genome Announc.">
        <title>Genome sequence of the yeast Cyberlindnera fabianii (Hansenula fabianii).</title>
        <authorList>
            <person name="Freel K.C."/>
            <person name="Sarilar V."/>
            <person name="Neuveglise C."/>
            <person name="Devillers H."/>
            <person name="Friedrich A."/>
            <person name="Schacherer J."/>
        </authorList>
    </citation>
    <scope>NUCLEOTIDE SEQUENCE</scope>
    <source>
        <strain evidence="6">YJS4271</strain>
    </source>
</reference>
<evidence type="ECO:0000256" key="2">
    <source>
        <dbReference type="ARBA" id="ARBA00022490"/>
    </source>
</evidence>
<dbReference type="AlphaFoldDB" id="A0A061BAC4"/>
<dbReference type="OrthoDB" id="10255522at2759"/>
<dbReference type="EMBL" id="LK052911">
    <property type="protein sequence ID" value="CDR46884.1"/>
    <property type="molecule type" value="Genomic_DNA"/>
</dbReference>
<feature type="domain" description="Centrosomin N-terminal motif 1" evidence="5">
    <location>
        <begin position="123"/>
        <end position="192"/>
    </location>
</feature>
<protein>
    <submittedName>
        <fullName evidence="6">CYFA0S26e01156g1_1</fullName>
    </submittedName>
</protein>
<dbReference type="VEuPathDB" id="FungiDB:BON22_4338"/>
<accession>A0A061BAC4</accession>
<evidence type="ECO:0000313" key="6">
    <source>
        <dbReference type="EMBL" id="CDR46884.1"/>
    </source>
</evidence>
<feature type="coiled-coil region" evidence="3">
    <location>
        <begin position="774"/>
        <end position="808"/>
    </location>
</feature>
<sequence length="924" mass="107906">MFRSTRPLIGTPREPQKGAQAFEFTPIGDENKHGSYTKATTGKKGATDIHNLIYNNGSRKPLHNSPLENKLRGGSSFMDESEYDTLNYSASKQPQHQASVSPATNVFHNNPHQELLNNGSNPVRQQQEDLSRLTSENYNLKVKIASLTKYLNAVTNQEQQYIYEENSRLQEQLILLREEVSQLNRELSIKEQQSQPAHSKSDNSEKYKDEIGRLRENIHDLEMSLQEKEQMRETIKDLQDLNRQLQDEVEHQSQKSRLSSPVSKQHIANLHQELEEANGLIEDKNFELRQKDDELDEKDDLIENLQAQVRQLQQSSHRDGVAESQVDELKLLLKDKDEQLAQQKREVKSLEKEVEYLKESIMKANDEAEELAQSLEAAERKLNKFQDDMLNRSTGERSTAEIERLHSINADLESQIESLHAKFKESKSIISDQKQIIDELSQSGDAADELKKEKEHLKIKIEQLQRENERTYKAYQDLKKMHQQNKAKRTDNEDLWKSEVELLTDKVKDLNVENEKLYEDLEKEKRTKALDQDSYAKLELKSLTSKCNELQLELSDKERSLERLTSQHQKELARCDNIIEQKEKELKVTKDELRSLKMSTLQQLDDEKIELIKVKGSKESQIKLLQIELENIKEQHQMEVTSLKKLIERLKKTTATTDEPLISSQVADQSRELLQKITEKNSRIKYLTEKLTEALLTLKETQSKVTKLESYKEDLREENYNLEAKLEDMSGKLYKLKRDMKDMVPTKQELEELSDLKLELKLRQREDKESKTLVRQLSEKCNSLDEEKELVQRRFEKLVEKYRQLQSTVSLTSTGSSRELTTTQNKLDYYKMKHTKAIYQIKDLKFMNNFMKKSIQATNTSLKKDIKKLQDVGIYPDYELISRKKPTLKVLLKFVLAAVRIKRKTEFSTVRNQRIELLEMKALV</sequence>
<keyword evidence="3" id="KW-0175">Coiled coil</keyword>
<evidence type="ECO:0000259" key="5">
    <source>
        <dbReference type="Pfam" id="PF07989"/>
    </source>
</evidence>
<dbReference type="InterPro" id="IPR012943">
    <property type="entry name" value="Cnn_1N"/>
</dbReference>
<dbReference type="PhylomeDB" id="A0A061BAC4"/>
<feature type="compositionally biased region" description="Polar residues" evidence="4">
    <location>
        <begin position="187"/>
        <end position="198"/>
    </location>
</feature>
<evidence type="ECO:0000256" key="3">
    <source>
        <dbReference type="SAM" id="Coils"/>
    </source>
</evidence>
<feature type="coiled-coil region" evidence="3">
    <location>
        <begin position="698"/>
        <end position="732"/>
    </location>
</feature>
<evidence type="ECO:0000256" key="4">
    <source>
        <dbReference type="SAM" id="MobiDB-lite"/>
    </source>
</evidence>
<organism evidence="6">
    <name type="scientific">Cyberlindnera fabianii</name>
    <name type="common">Yeast</name>
    <name type="synonym">Hansenula fabianii</name>
    <dbReference type="NCBI Taxonomy" id="36022"/>
    <lineage>
        <taxon>Eukaryota</taxon>
        <taxon>Fungi</taxon>
        <taxon>Dikarya</taxon>
        <taxon>Ascomycota</taxon>
        <taxon>Saccharomycotina</taxon>
        <taxon>Saccharomycetes</taxon>
        <taxon>Phaffomycetales</taxon>
        <taxon>Phaffomycetaceae</taxon>
        <taxon>Cyberlindnera</taxon>
    </lineage>
</organism>
<dbReference type="GO" id="GO:0005737">
    <property type="term" value="C:cytoplasm"/>
    <property type="evidence" value="ECO:0007669"/>
    <property type="project" value="UniProtKB-SubCell"/>
</dbReference>
<feature type="region of interest" description="Disordered" evidence="4">
    <location>
        <begin position="187"/>
        <end position="207"/>
    </location>
</feature>
<comment type="subcellular location">
    <subcellularLocation>
        <location evidence="1">Cytoplasm</location>
    </subcellularLocation>
</comment>
<name>A0A061BAC4_CYBFA</name>
<gene>
    <name evidence="6" type="ORF">CYFA0S_26e01156g</name>
</gene>
<proteinExistence type="predicted"/>
<dbReference type="Pfam" id="PF07989">
    <property type="entry name" value="Cnn_1N"/>
    <property type="match status" value="1"/>
</dbReference>